<sequence length="230" mass="27270">MFRDMDNIVENELLEWIKWSIQTRSNIFSRGYQGYVYLYEDKGLRLILKVPTGWGLGRIIRRAMLRNEYRVYSKISGVSGVPRCYGLLDGCYLVLEFIDAIPRYRARITDRDMFFESLLNLIKDLHKSGVAHTDLKKKDNLLVVEGLRPYVIDFGVAVIRKSGFAPINHYLYNLARKFDFNAWVKLKYDGKYENILEQDREYFNRTVIEKVSRWIKDTYLDIKKALRGKR</sequence>
<dbReference type="EMBL" id="MT631703">
    <property type="protein sequence ID" value="QNO57825.1"/>
    <property type="molecule type" value="Genomic_DNA"/>
</dbReference>
<gene>
    <name evidence="1" type="ORF">BICGGCBA_00011</name>
</gene>
<dbReference type="Gene3D" id="1.10.510.10">
    <property type="entry name" value="Transferase(Phosphotransferase) domain 1"/>
    <property type="match status" value="1"/>
</dbReference>
<evidence type="ECO:0000313" key="1">
    <source>
        <dbReference type="EMBL" id="QNO57825.1"/>
    </source>
</evidence>
<organism evidence="1">
    <name type="scientific">Candidatus Methanophaga sp. ANME-1 ERB7</name>
    <dbReference type="NCBI Taxonomy" id="2759913"/>
    <lineage>
        <taxon>Archaea</taxon>
        <taxon>Methanobacteriati</taxon>
        <taxon>Methanobacteriota</taxon>
        <taxon>Stenosarchaea group</taxon>
        <taxon>Methanomicrobia</taxon>
        <taxon>Candidatus Methanophagales</taxon>
        <taxon>Candidatus Methanophagaceae</taxon>
        <taxon>Candidatus Methanophaga</taxon>
    </lineage>
</organism>
<proteinExistence type="predicted"/>
<dbReference type="AlphaFoldDB" id="A0A7G9ZC41"/>
<evidence type="ECO:0008006" key="2">
    <source>
        <dbReference type="Google" id="ProtNLM"/>
    </source>
</evidence>
<protein>
    <recommendedName>
        <fullName evidence="2">Protein kinase domain-containing protein</fullName>
    </recommendedName>
</protein>
<name>A0A7G9ZC41_9EURY</name>
<dbReference type="SUPFAM" id="SSF56112">
    <property type="entry name" value="Protein kinase-like (PK-like)"/>
    <property type="match status" value="1"/>
</dbReference>
<accession>A0A7G9ZC41</accession>
<dbReference type="InterPro" id="IPR011009">
    <property type="entry name" value="Kinase-like_dom_sf"/>
</dbReference>
<reference evidence="1" key="1">
    <citation type="submission" date="2020-06" db="EMBL/GenBank/DDBJ databases">
        <title>Unique genomic features of the anaerobic methanotrophic archaea.</title>
        <authorList>
            <person name="Chadwick G.L."/>
            <person name="Skennerton C.T."/>
            <person name="Laso-Perez R."/>
            <person name="Leu A.O."/>
            <person name="Speth D.R."/>
            <person name="Yu H."/>
            <person name="Morgan-Lang C."/>
            <person name="Hatzenpichler R."/>
            <person name="Goudeau D."/>
            <person name="Malmstrom R."/>
            <person name="Brazelton W.J."/>
            <person name="Woyke T."/>
            <person name="Hallam S.J."/>
            <person name="Tyson G.W."/>
            <person name="Wegener G."/>
            <person name="Boetius A."/>
            <person name="Orphan V."/>
        </authorList>
    </citation>
    <scope>NUCLEOTIDE SEQUENCE</scope>
</reference>